<evidence type="ECO:0000256" key="3">
    <source>
        <dbReference type="ARBA" id="ARBA00022516"/>
    </source>
</evidence>
<accession>A0ABT2UR42</accession>
<keyword evidence="2 12" id="KW-1003">Cell membrane</keyword>
<keyword evidence="6" id="KW-0677">Repeat</keyword>
<evidence type="ECO:0000259" key="14">
    <source>
        <dbReference type="PROSITE" id="PS50035"/>
    </source>
</evidence>
<evidence type="ECO:0000256" key="7">
    <source>
        <dbReference type="ARBA" id="ARBA00022989"/>
    </source>
</evidence>
<dbReference type="InterPro" id="IPR030874">
    <property type="entry name" value="Cardiolipin_synth_Firmi"/>
</dbReference>
<evidence type="ECO:0000256" key="6">
    <source>
        <dbReference type="ARBA" id="ARBA00022737"/>
    </source>
</evidence>
<dbReference type="HAMAP" id="MF_01916">
    <property type="entry name" value="Cardiolipin_synth_Cls"/>
    <property type="match status" value="1"/>
</dbReference>
<evidence type="ECO:0000256" key="2">
    <source>
        <dbReference type="ARBA" id="ARBA00022475"/>
    </source>
</evidence>
<evidence type="ECO:0000256" key="9">
    <source>
        <dbReference type="ARBA" id="ARBA00023136"/>
    </source>
</evidence>
<keyword evidence="9 12" id="KW-0472">Membrane</keyword>
<feature type="active site" evidence="12">
    <location>
        <position position="413"/>
    </location>
</feature>
<evidence type="ECO:0000256" key="5">
    <source>
        <dbReference type="ARBA" id="ARBA00022692"/>
    </source>
</evidence>
<dbReference type="InterPro" id="IPR025202">
    <property type="entry name" value="PLD-like_dom"/>
</dbReference>
<dbReference type="CDD" id="cd09110">
    <property type="entry name" value="PLDc_CLS_1"/>
    <property type="match status" value="1"/>
</dbReference>
<keyword evidence="10 12" id="KW-0594">Phospholipid biosynthesis</keyword>
<dbReference type="SUPFAM" id="SSF56024">
    <property type="entry name" value="Phospholipase D/nuclease"/>
    <property type="match status" value="2"/>
</dbReference>
<keyword evidence="5 12" id="KW-0812">Transmembrane</keyword>
<gene>
    <name evidence="15" type="primary">cls</name>
    <name evidence="15" type="ORF">OB236_33880</name>
</gene>
<dbReference type="Proteomes" id="UP001652445">
    <property type="component" value="Unassembled WGS sequence"/>
</dbReference>
<dbReference type="SMART" id="SM00155">
    <property type="entry name" value="PLDc"/>
    <property type="match status" value="2"/>
</dbReference>
<dbReference type="Gene3D" id="3.30.870.10">
    <property type="entry name" value="Endonuclease Chain A"/>
    <property type="match status" value="2"/>
</dbReference>
<name>A0ABT2UR42_9BACL</name>
<dbReference type="InterPro" id="IPR001736">
    <property type="entry name" value="PLipase_D/transphosphatidylase"/>
</dbReference>
<comment type="similarity">
    <text evidence="12">Belongs to the phospholipase D family. Cardiolipin synthase subfamily.</text>
</comment>
<keyword evidence="11 12" id="KW-1208">Phospholipid metabolism</keyword>
<evidence type="ECO:0000256" key="1">
    <source>
        <dbReference type="ARBA" id="ARBA00004651"/>
    </source>
</evidence>
<dbReference type="EC" id="2.7.8.-" evidence="12 13"/>
<dbReference type="Pfam" id="PF13091">
    <property type="entry name" value="PLDc_2"/>
    <property type="match status" value="2"/>
</dbReference>
<dbReference type="Pfam" id="PF13396">
    <property type="entry name" value="PLDc_N"/>
    <property type="match status" value="1"/>
</dbReference>
<keyword evidence="8 12" id="KW-0443">Lipid metabolism</keyword>
<evidence type="ECO:0000256" key="11">
    <source>
        <dbReference type="ARBA" id="ARBA00023264"/>
    </source>
</evidence>
<dbReference type="PANTHER" id="PTHR21248:SF22">
    <property type="entry name" value="PHOSPHOLIPASE D"/>
    <property type="match status" value="1"/>
</dbReference>
<keyword evidence="3 12" id="KW-0444">Lipid biosynthesis</keyword>
<dbReference type="InterPro" id="IPR022924">
    <property type="entry name" value="Cardiolipin_synthase"/>
</dbReference>
<comment type="subcellular location">
    <subcellularLocation>
        <location evidence="1 12">Cell membrane</location>
        <topology evidence="1 12">Multi-pass membrane protein</topology>
    </subcellularLocation>
</comment>
<evidence type="ECO:0000256" key="4">
    <source>
        <dbReference type="ARBA" id="ARBA00022679"/>
    </source>
</evidence>
<comment type="function">
    <text evidence="12">Catalyzes the reversible phosphatidyl group transfer from one phosphatidylglycerol molecule to another to form cardiolipin (CL) (diphosphatidylglycerol) and glycerol.</text>
</comment>
<evidence type="ECO:0000256" key="10">
    <source>
        <dbReference type="ARBA" id="ARBA00023209"/>
    </source>
</evidence>
<evidence type="ECO:0000256" key="8">
    <source>
        <dbReference type="ARBA" id="ARBA00023098"/>
    </source>
</evidence>
<keyword evidence="16" id="KW-1185">Reference proteome</keyword>
<comment type="catalytic activity">
    <reaction evidence="12">
        <text>2 a 1,2-diacyl-sn-glycero-3-phospho-(1'-sn-glycerol) = a cardiolipin + glycerol</text>
        <dbReference type="Rhea" id="RHEA:31451"/>
        <dbReference type="ChEBI" id="CHEBI:17754"/>
        <dbReference type="ChEBI" id="CHEBI:62237"/>
        <dbReference type="ChEBI" id="CHEBI:64716"/>
    </reaction>
</comment>
<comment type="caution">
    <text evidence="15">The sequence shown here is derived from an EMBL/GenBank/DDBJ whole genome shotgun (WGS) entry which is preliminary data.</text>
</comment>
<dbReference type="PANTHER" id="PTHR21248">
    <property type="entry name" value="CARDIOLIPIN SYNTHASE"/>
    <property type="match status" value="1"/>
</dbReference>
<feature type="active site" evidence="12">
    <location>
        <position position="243"/>
    </location>
</feature>
<proteinExistence type="inferred from homology"/>
<dbReference type="RefSeq" id="WP_262687947.1">
    <property type="nucleotide sequence ID" value="NZ_JAOQIO010000113.1"/>
</dbReference>
<feature type="active site" evidence="12">
    <location>
        <position position="415"/>
    </location>
</feature>
<reference evidence="15 16" key="1">
    <citation type="submission" date="2022-09" db="EMBL/GenBank/DDBJ databases">
        <authorList>
            <person name="Han X.L."/>
            <person name="Wang Q."/>
            <person name="Lu T."/>
        </authorList>
    </citation>
    <scope>NUCLEOTIDE SEQUENCE [LARGE SCALE GENOMIC DNA]</scope>
    <source>
        <strain evidence="15 16">WQ 127069</strain>
    </source>
</reference>
<keyword evidence="7 12" id="KW-1133">Transmembrane helix</keyword>
<protein>
    <recommendedName>
        <fullName evidence="12 13">Cardiolipin synthase</fullName>
        <shortName evidence="12">CL synthase</shortName>
        <ecNumber evidence="12 13">2.7.8.-</ecNumber>
    </recommendedName>
</protein>
<feature type="domain" description="PLD phosphodiesterase" evidence="14">
    <location>
        <begin position="408"/>
        <end position="435"/>
    </location>
</feature>
<feature type="active site" evidence="12">
    <location>
        <position position="236"/>
    </location>
</feature>
<evidence type="ECO:0000313" key="15">
    <source>
        <dbReference type="EMBL" id="MCU6797131.1"/>
    </source>
</evidence>
<dbReference type="CDD" id="cd09112">
    <property type="entry name" value="PLDc_CLS_2"/>
    <property type="match status" value="1"/>
</dbReference>
<evidence type="ECO:0000256" key="12">
    <source>
        <dbReference type="HAMAP-Rule" id="MF_01916"/>
    </source>
</evidence>
<feature type="transmembrane region" description="Helical" evidence="12">
    <location>
        <begin position="20"/>
        <end position="39"/>
    </location>
</feature>
<dbReference type="EMBL" id="JAOQIO010000113">
    <property type="protein sequence ID" value="MCU6797131.1"/>
    <property type="molecule type" value="Genomic_DNA"/>
</dbReference>
<feature type="domain" description="PLD phosphodiesterase" evidence="14">
    <location>
        <begin position="231"/>
        <end position="258"/>
    </location>
</feature>
<sequence length="495" mass="57179">MMGVRWLPFIDDWVVPVWKFINNWIPVINLLFAAVIIFLERRNVGVTWAWLMLLLLLPLIGCIIYIFIGQNLARQKVYRLKPRMERWVREELEDQRVAIENETYVYHDPVVSNFRHLIYMNLLSSVSPLTQNNEVTLLTDGKRKFEMLLDKIDQAQQHIHLLYYKVGNDDTGRRLIEALTRKAKEGVEVRLLYDDIGSLDISRKLLLPLREAGGSVYSFFPSKIPYLNFRFNYRNHRKIAIMDGKIGFIGGFNIGDEYLGLNKKIGYWRDTHLMIYGDAVHRLQIQFMRDWDVASNQTLSFEPVLFPEMRDVARTAVQVVSSGPNSDKQQIKNGYIKMIFQAKKRIYVQTPYFVPDEGVLNALRIAALSGIDVRIMIPKKGDHRLVQWASYAHIGDLLRAGAKCYLYEKGFLHAKTIVVDGEAAAVGTANMDNRSFELNFEITAFLYGTDVASRLEVTFERDMQDCTLMTCESYDCRNKLLRAAESVARLLSPIL</sequence>
<dbReference type="InterPro" id="IPR027379">
    <property type="entry name" value="CLS_N"/>
</dbReference>
<feature type="active site" evidence="12">
    <location>
        <position position="238"/>
    </location>
</feature>
<evidence type="ECO:0000313" key="16">
    <source>
        <dbReference type="Proteomes" id="UP001652445"/>
    </source>
</evidence>
<feature type="active site" evidence="12">
    <location>
        <position position="420"/>
    </location>
</feature>
<dbReference type="NCBIfam" id="TIGR04265">
    <property type="entry name" value="bac_cardiolipin"/>
    <property type="match status" value="1"/>
</dbReference>
<keyword evidence="4 12" id="KW-0808">Transferase</keyword>
<dbReference type="PROSITE" id="PS50035">
    <property type="entry name" value="PLD"/>
    <property type="match status" value="2"/>
</dbReference>
<organism evidence="15 16">
    <name type="scientific">Paenibacillus baimaensis</name>
    <dbReference type="NCBI Taxonomy" id="2982185"/>
    <lineage>
        <taxon>Bacteria</taxon>
        <taxon>Bacillati</taxon>
        <taxon>Bacillota</taxon>
        <taxon>Bacilli</taxon>
        <taxon>Bacillales</taxon>
        <taxon>Paenibacillaceae</taxon>
        <taxon>Paenibacillus</taxon>
    </lineage>
</organism>
<feature type="transmembrane region" description="Helical" evidence="12">
    <location>
        <begin position="46"/>
        <end position="68"/>
    </location>
</feature>
<evidence type="ECO:0000256" key="13">
    <source>
        <dbReference type="NCBIfam" id="TIGR04265"/>
    </source>
</evidence>